<dbReference type="Proteomes" id="UP000008743">
    <property type="component" value="Unassembled WGS sequence"/>
</dbReference>
<feature type="compositionally biased region" description="Basic and acidic residues" evidence="1">
    <location>
        <begin position="383"/>
        <end position="393"/>
    </location>
</feature>
<proteinExistence type="predicted"/>
<feature type="compositionally biased region" description="Basic residues" evidence="1">
    <location>
        <begin position="424"/>
        <end position="435"/>
    </location>
</feature>
<feature type="compositionally biased region" description="Low complexity" evidence="1">
    <location>
        <begin position="358"/>
        <end position="376"/>
    </location>
</feature>
<sequence>MRVRLLLLLVAAAAAVLVAASSSAHATAHGRNDLVDVERERLQPDAERHQPRNWRHRQRHGFGFGVGRTTTTTTTNNNNVHDNKDDSKDDSKHPTSIEWQQGGPAEHGGGAVTGGGIFGHLAEMVGFQQATQVMFSLKSFGRCIYAANRMFEGDVTFSSSPSFEHSDMSQPSSSGVPSQSYHRVVFGHWTSPLALRACHISFSRLVESVQATHNLLQEIPEYQERVPEEIRAYFAASVPALSVQTCLHNWTSELQLAQCVDTVAASDARLHAVIRNSVSARFESVTPGTRQSAFRVAYTAAELRTCLASSPGLIEAVGPSEAIGVQTVVRALFTLIKRRFHYAMLVSHVFGSDDDETAAAGDADAAAPRHPNAAAAPHHRRRGADGEAHDRPHGPRGWHFGEANNRQQHGAGADDQREEGPRHGPGHGRGHVGGRRHHGFVRFIVSLLSGEHGDLRRCAYAGQHFVAHLTTLLQCGDCLSELTQQIGDSPFMQAHPRKAQRFQTLAHLLGVSTLDEINVPEVEPTGGARWAGGCWRHAPSRPALSLPMSRPLPWSRRSRPACLTSSLPSRSTSASTTRLALPRTSPSSRPSGRSWTPKTNTSPTTPSPMMIRMARMATITGSTTPVAARSGRAIRSTAFRRPGGLPSLWWLACLSPSSPGFLSPSCTVPSAPLSPSTRPRLRSTSGPSCAGLTSTMVLLPLSPLPSANPSTCWPVCRLPFPKTGRD</sequence>
<reference evidence="4" key="1">
    <citation type="submission" date="2011-02" db="EMBL/GenBank/DDBJ databases">
        <title>The Genome Sequence of Capsaspora owczarzaki ATCC 30864.</title>
        <authorList>
            <person name="Russ C."/>
            <person name="Cuomo C."/>
            <person name="Burger G."/>
            <person name="Gray M.W."/>
            <person name="Holland P.W.H."/>
            <person name="King N."/>
            <person name="Lang F.B.F."/>
            <person name="Roger A.J."/>
            <person name="Ruiz-Trillo I."/>
            <person name="Young S.K."/>
            <person name="Zeng Q."/>
            <person name="Gargeya S."/>
            <person name="Alvarado L."/>
            <person name="Berlin A."/>
            <person name="Chapman S.B."/>
            <person name="Chen Z."/>
            <person name="Freedman E."/>
            <person name="Gellesch M."/>
            <person name="Goldberg J."/>
            <person name="Griggs A."/>
            <person name="Gujja S."/>
            <person name="Heilman E."/>
            <person name="Heiman D."/>
            <person name="Howarth C."/>
            <person name="Mehta T."/>
            <person name="Neiman D."/>
            <person name="Pearson M."/>
            <person name="Roberts A."/>
            <person name="Saif S."/>
            <person name="Shea T."/>
            <person name="Shenoy N."/>
            <person name="Sisk P."/>
            <person name="Stolte C."/>
            <person name="Sykes S."/>
            <person name="White J."/>
            <person name="Yandava C."/>
            <person name="Haas B."/>
            <person name="Nusbaum C."/>
            <person name="Birren B."/>
        </authorList>
    </citation>
    <scope>NUCLEOTIDE SEQUENCE</scope>
    <source>
        <strain evidence="4">ATCC 30864</strain>
    </source>
</reference>
<dbReference type="AlphaFoldDB" id="A0A0D2X284"/>
<keyword evidence="4" id="KW-1185">Reference proteome</keyword>
<evidence type="ECO:0000256" key="2">
    <source>
        <dbReference type="SAM" id="SignalP"/>
    </source>
</evidence>
<name>A0A0D2X284_CAPO3</name>
<keyword evidence="2" id="KW-0732">Signal</keyword>
<feature type="region of interest" description="Disordered" evidence="1">
    <location>
        <begin position="358"/>
        <end position="435"/>
    </location>
</feature>
<feature type="compositionally biased region" description="Basic and acidic residues" evidence="1">
    <location>
        <begin position="412"/>
        <end position="422"/>
    </location>
</feature>
<evidence type="ECO:0000313" key="3">
    <source>
        <dbReference type="EMBL" id="KJE92114.1"/>
    </source>
</evidence>
<organism evidence="3 4">
    <name type="scientific">Capsaspora owczarzaki (strain ATCC 30864)</name>
    <dbReference type="NCBI Taxonomy" id="595528"/>
    <lineage>
        <taxon>Eukaryota</taxon>
        <taxon>Filasterea</taxon>
        <taxon>Capsaspora</taxon>
    </lineage>
</organism>
<feature type="region of interest" description="Disordered" evidence="1">
    <location>
        <begin position="43"/>
        <end position="111"/>
    </location>
</feature>
<feature type="compositionally biased region" description="Low complexity" evidence="1">
    <location>
        <begin position="69"/>
        <end position="79"/>
    </location>
</feature>
<feature type="chain" id="PRO_5002266751" evidence="2">
    <location>
        <begin position="21"/>
        <end position="726"/>
    </location>
</feature>
<feature type="compositionally biased region" description="Basic and acidic residues" evidence="1">
    <location>
        <begin position="81"/>
        <end position="95"/>
    </location>
</feature>
<evidence type="ECO:0000313" key="4">
    <source>
        <dbReference type="Proteomes" id="UP000008743"/>
    </source>
</evidence>
<protein>
    <submittedName>
        <fullName evidence="3">Uncharacterized protein</fullName>
    </submittedName>
</protein>
<gene>
    <name evidence="3" type="ORF">CAOG_009634</name>
</gene>
<feature type="compositionally biased region" description="Low complexity" evidence="1">
    <location>
        <begin position="563"/>
        <end position="608"/>
    </location>
</feature>
<dbReference type="InParanoid" id="A0A0D2X284"/>
<feature type="region of interest" description="Disordered" evidence="1">
    <location>
        <begin position="556"/>
        <end position="608"/>
    </location>
</feature>
<evidence type="ECO:0000256" key="1">
    <source>
        <dbReference type="SAM" id="MobiDB-lite"/>
    </source>
</evidence>
<feature type="signal peptide" evidence="2">
    <location>
        <begin position="1"/>
        <end position="20"/>
    </location>
</feature>
<accession>A0A0D2X284</accession>
<feature type="compositionally biased region" description="Basic residues" evidence="1">
    <location>
        <begin position="51"/>
        <end position="60"/>
    </location>
</feature>
<dbReference type="EMBL" id="KE346363">
    <property type="protein sequence ID" value="KJE92114.1"/>
    <property type="molecule type" value="Genomic_DNA"/>
</dbReference>